<dbReference type="InterPro" id="IPR001123">
    <property type="entry name" value="LeuE-type"/>
</dbReference>
<protein>
    <submittedName>
        <fullName evidence="7">Transporter</fullName>
    </submittedName>
</protein>
<keyword evidence="2" id="KW-1003">Cell membrane</keyword>
<evidence type="ECO:0000313" key="8">
    <source>
        <dbReference type="Proteomes" id="UP000786693"/>
    </source>
</evidence>
<dbReference type="EMBL" id="BPFH01000004">
    <property type="protein sequence ID" value="GIT95792.1"/>
    <property type="molecule type" value="Genomic_DNA"/>
</dbReference>
<keyword evidence="3 6" id="KW-0812">Transmembrane</keyword>
<proteinExistence type="predicted"/>
<dbReference type="PANTHER" id="PTHR30086">
    <property type="entry name" value="ARGININE EXPORTER PROTEIN ARGO"/>
    <property type="match status" value="1"/>
</dbReference>
<evidence type="ECO:0000313" key="7">
    <source>
        <dbReference type="EMBL" id="GIT95792.1"/>
    </source>
</evidence>
<keyword evidence="8" id="KW-1185">Reference proteome</keyword>
<evidence type="ECO:0000256" key="5">
    <source>
        <dbReference type="ARBA" id="ARBA00023136"/>
    </source>
</evidence>
<dbReference type="Proteomes" id="UP000786693">
    <property type="component" value="Unassembled WGS sequence"/>
</dbReference>
<evidence type="ECO:0000256" key="1">
    <source>
        <dbReference type="ARBA" id="ARBA00004651"/>
    </source>
</evidence>
<comment type="caution">
    <text evidence="7">The sequence shown here is derived from an EMBL/GenBank/DDBJ whole genome shotgun (WGS) entry which is preliminary data.</text>
</comment>
<feature type="transmembrane region" description="Helical" evidence="6">
    <location>
        <begin position="43"/>
        <end position="64"/>
    </location>
</feature>
<comment type="subcellular location">
    <subcellularLocation>
        <location evidence="1">Cell membrane</location>
        <topology evidence="1">Multi-pass membrane protein</topology>
    </subcellularLocation>
</comment>
<evidence type="ECO:0000256" key="6">
    <source>
        <dbReference type="SAM" id="Phobius"/>
    </source>
</evidence>
<dbReference type="PANTHER" id="PTHR30086:SF19">
    <property type="entry name" value="THREONINE EFFLUX PROTEIN"/>
    <property type="match status" value="1"/>
</dbReference>
<evidence type="ECO:0000256" key="3">
    <source>
        <dbReference type="ARBA" id="ARBA00022692"/>
    </source>
</evidence>
<keyword evidence="4 6" id="KW-1133">Transmembrane helix</keyword>
<gene>
    <name evidence="7" type="ORF">JANAI62_24150</name>
</gene>
<evidence type="ECO:0000256" key="2">
    <source>
        <dbReference type="ARBA" id="ARBA00022475"/>
    </source>
</evidence>
<evidence type="ECO:0000256" key="4">
    <source>
        <dbReference type="ARBA" id="ARBA00022989"/>
    </source>
</evidence>
<organism evidence="7 8">
    <name type="scientific">Jannaschia pagri</name>
    <dbReference type="NCBI Taxonomy" id="2829797"/>
    <lineage>
        <taxon>Bacteria</taxon>
        <taxon>Pseudomonadati</taxon>
        <taxon>Pseudomonadota</taxon>
        <taxon>Alphaproteobacteria</taxon>
        <taxon>Rhodobacterales</taxon>
        <taxon>Roseobacteraceae</taxon>
        <taxon>Jannaschia</taxon>
    </lineage>
</organism>
<dbReference type="Pfam" id="PF01810">
    <property type="entry name" value="LysE"/>
    <property type="match status" value="1"/>
</dbReference>
<name>A0ABQ4NN03_9RHOB</name>
<feature type="transmembrane region" description="Helical" evidence="6">
    <location>
        <begin position="144"/>
        <end position="164"/>
    </location>
</feature>
<feature type="transmembrane region" description="Helical" evidence="6">
    <location>
        <begin position="111"/>
        <end position="137"/>
    </location>
</feature>
<sequence length="204" mass="21687">MTALAFASVALVHLLAAISPGPSFVLSLRTAAAEGFRPAVGLAIGFGVGAAIWALAALLGLSLLFQVIPILFTLLKVGGAIFLIWIGFMMWRHARDPLPEVSDGTPRGLTSAIRLGILTMFANPKPAVFFGAVFLGFVPAETTLQAKAIIVFNIFWVEAAWYILVARVFSLPAARRAYVRLKTGLDRSLGVAMGLLGLRLALPT</sequence>
<dbReference type="RefSeq" id="WP_220749287.1">
    <property type="nucleotide sequence ID" value="NZ_BPFH01000004.1"/>
</dbReference>
<keyword evidence="5 6" id="KW-0472">Membrane</keyword>
<feature type="transmembrane region" description="Helical" evidence="6">
    <location>
        <begin position="71"/>
        <end position="91"/>
    </location>
</feature>
<accession>A0ABQ4NN03</accession>
<reference evidence="7 8" key="1">
    <citation type="submission" date="2021-05" db="EMBL/GenBank/DDBJ databases">
        <title>Bacteria Genome sequencing.</title>
        <authorList>
            <person name="Takabe Y."/>
            <person name="Nakajima Y."/>
            <person name="Suzuki S."/>
            <person name="Shiozaki T."/>
        </authorList>
    </citation>
    <scope>NUCLEOTIDE SEQUENCE [LARGE SCALE GENOMIC DNA]</scope>
    <source>
        <strain evidence="7 8">AI_62</strain>
    </source>
</reference>